<feature type="transmembrane region" description="Helical" evidence="2">
    <location>
        <begin position="55"/>
        <end position="76"/>
    </location>
</feature>
<gene>
    <name evidence="3" type="ORF">ENS64_05605</name>
</gene>
<proteinExistence type="predicted"/>
<protein>
    <submittedName>
        <fullName evidence="3">Uncharacterized protein</fullName>
    </submittedName>
</protein>
<evidence type="ECO:0000256" key="2">
    <source>
        <dbReference type="SAM" id="Phobius"/>
    </source>
</evidence>
<keyword evidence="2" id="KW-1133">Transmembrane helix</keyword>
<accession>A0A7C4QN45</accession>
<feature type="compositionally biased region" description="Basic and acidic residues" evidence="1">
    <location>
        <begin position="129"/>
        <end position="147"/>
    </location>
</feature>
<dbReference type="AlphaFoldDB" id="A0A7C4QN45"/>
<keyword evidence="2" id="KW-0472">Membrane</keyword>
<sequence length="159" mass="16989">MVDVLQHLVQLLLALWDLVVAVLALLVPWTPLAAWVAFWLYAVDWVKLREIIVRGGWIGLVLLGVMAAFLWGLVAPPESGAHQLLGLTVSNFVGKLIYVTSLLVIMQLCGSVQLAGLCGRWASFPEDAPEAHADHGGHAAGHGEHPAGHGGHPEPQAAH</sequence>
<dbReference type="EMBL" id="DSVQ01000012">
    <property type="protein sequence ID" value="HGT38724.1"/>
    <property type="molecule type" value="Genomic_DNA"/>
</dbReference>
<feature type="region of interest" description="Disordered" evidence="1">
    <location>
        <begin position="129"/>
        <end position="159"/>
    </location>
</feature>
<evidence type="ECO:0000313" key="3">
    <source>
        <dbReference type="EMBL" id="HGT38724.1"/>
    </source>
</evidence>
<keyword evidence="2" id="KW-0812">Transmembrane</keyword>
<feature type="transmembrane region" description="Helical" evidence="2">
    <location>
        <begin position="20"/>
        <end position="43"/>
    </location>
</feature>
<organism evidence="3">
    <name type="scientific">Schlesneria paludicola</name>
    <dbReference type="NCBI Taxonomy" id="360056"/>
    <lineage>
        <taxon>Bacteria</taxon>
        <taxon>Pseudomonadati</taxon>
        <taxon>Planctomycetota</taxon>
        <taxon>Planctomycetia</taxon>
        <taxon>Planctomycetales</taxon>
        <taxon>Planctomycetaceae</taxon>
        <taxon>Schlesneria</taxon>
    </lineage>
</organism>
<name>A0A7C4QN45_9PLAN</name>
<evidence type="ECO:0000256" key="1">
    <source>
        <dbReference type="SAM" id="MobiDB-lite"/>
    </source>
</evidence>
<comment type="caution">
    <text evidence="3">The sequence shown here is derived from an EMBL/GenBank/DDBJ whole genome shotgun (WGS) entry which is preliminary data.</text>
</comment>
<reference evidence="3" key="1">
    <citation type="journal article" date="2020" name="mSystems">
        <title>Genome- and Community-Level Interaction Insights into Carbon Utilization and Element Cycling Functions of Hydrothermarchaeota in Hydrothermal Sediment.</title>
        <authorList>
            <person name="Zhou Z."/>
            <person name="Liu Y."/>
            <person name="Xu W."/>
            <person name="Pan J."/>
            <person name="Luo Z.H."/>
            <person name="Li M."/>
        </authorList>
    </citation>
    <scope>NUCLEOTIDE SEQUENCE [LARGE SCALE GENOMIC DNA]</scope>
    <source>
        <strain evidence="3">SpSt-508</strain>
    </source>
</reference>